<dbReference type="AlphaFoldDB" id="A0A3N4KH12"/>
<dbReference type="InterPro" id="IPR035426">
    <property type="entry name" value="Gemin2/Brr1"/>
</dbReference>
<feature type="compositionally biased region" description="Acidic residues" evidence="2">
    <location>
        <begin position="137"/>
        <end position="156"/>
    </location>
</feature>
<dbReference type="GO" id="GO:0030532">
    <property type="term" value="C:small nuclear ribonucleoprotein complex"/>
    <property type="evidence" value="ECO:0007669"/>
    <property type="project" value="InterPro"/>
</dbReference>
<dbReference type="GO" id="GO:0032797">
    <property type="term" value="C:SMN complex"/>
    <property type="evidence" value="ECO:0007669"/>
    <property type="project" value="TreeGrafter"/>
</dbReference>
<dbReference type="InParanoid" id="A0A3N4KH12"/>
<keyword evidence="4" id="KW-1185">Reference proteome</keyword>
<feature type="compositionally biased region" description="Polar residues" evidence="2">
    <location>
        <begin position="411"/>
        <end position="420"/>
    </location>
</feature>
<feature type="compositionally biased region" description="Basic residues" evidence="2">
    <location>
        <begin position="1"/>
        <end position="15"/>
    </location>
</feature>
<evidence type="ECO:0000256" key="1">
    <source>
        <dbReference type="ARBA" id="ARBA00025758"/>
    </source>
</evidence>
<feature type="region of interest" description="Disordered" evidence="2">
    <location>
        <begin position="128"/>
        <end position="167"/>
    </location>
</feature>
<dbReference type="PANTHER" id="PTHR12794:SF0">
    <property type="entry name" value="GEM-ASSOCIATED PROTEIN 2"/>
    <property type="match status" value="1"/>
</dbReference>
<name>A0A3N4KH12_9PEZI</name>
<evidence type="ECO:0000313" key="4">
    <source>
        <dbReference type="Proteomes" id="UP000277580"/>
    </source>
</evidence>
<dbReference type="PRINTS" id="PR02039">
    <property type="entry name" value="SPLICEFRBRR1"/>
</dbReference>
<feature type="compositionally biased region" description="Basic and acidic residues" evidence="2">
    <location>
        <begin position="423"/>
        <end position="434"/>
    </location>
</feature>
<evidence type="ECO:0000256" key="2">
    <source>
        <dbReference type="SAM" id="MobiDB-lite"/>
    </source>
</evidence>
<gene>
    <name evidence="3" type="ORF">P167DRAFT_333036</name>
</gene>
<comment type="similarity">
    <text evidence="1">Belongs to the gemin-2 family.</text>
</comment>
<organism evidence="3 4">
    <name type="scientific">Morchella conica CCBAS932</name>
    <dbReference type="NCBI Taxonomy" id="1392247"/>
    <lineage>
        <taxon>Eukaryota</taxon>
        <taxon>Fungi</taxon>
        <taxon>Dikarya</taxon>
        <taxon>Ascomycota</taxon>
        <taxon>Pezizomycotina</taxon>
        <taxon>Pezizomycetes</taxon>
        <taxon>Pezizales</taxon>
        <taxon>Morchellaceae</taxon>
        <taxon>Morchella</taxon>
    </lineage>
</organism>
<protein>
    <submittedName>
        <fullName evidence="3">Uncharacterized protein</fullName>
    </submittedName>
</protein>
<feature type="compositionally biased region" description="Acidic residues" evidence="2">
    <location>
        <begin position="334"/>
        <end position="358"/>
    </location>
</feature>
<feature type="region of interest" description="Disordered" evidence="2">
    <location>
        <begin position="328"/>
        <end position="388"/>
    </location>
</feature>
<feature type="region of interest" description="Disordered" evidence="2">
    <location>
        <begin position="1"/>
        <end position="92"/>
    </location>
</feature>
<accession>A0A3N4KH12</accession>
<feature type="region of interest" description="Disordered" evidence="2">
    <location>
        <begin position="411"/>
        <end position="448"/>
    </location>
</feature>
<dbReference type="InterPro" id="IPR023251">
    <property type="entry name" value="Brr1"/>
</dbReference>
<dbReference type="EMBL" id="ML119159">
    <property type="protein sequence ID" value="RPB08728.1"/>
    <property type="molecule type" value="Genomic_DNA"/>
</dbReference>
<dbReference type="Gene3D" id="1.20.58.1070">
    <property type="match status" value="1"/>
</dbReference>
<sequence>MTNKRKKGRGPRPKTHHDTSGGGPSNYNNSNNNTYDQTHHHHKRPRYNNNNNNNSTSETALPLDGSRHGYIDPHTGQRGAFPGLEDDDGEFYGPANDGMDYLKMVRSEAKGVPSLLIARQKNVVVKPPPREPTFVEATDELPYDDGDAPLSYDDDQPTEKKDDADAAGWYHDGTYTAAPLPTPTAEAAAPPPWHDSLLARFTALRAAFIRNPPKASRPLVATNLKMWRQRQYWNVHAAGTKPTAGVLAGLDQQMTLTLLEWLTVMLRSGRGGGKGGFVGVNMKGYWAEWVWGCLVRLDECLTADEIYVVRELGKKCLKIRKGMIDMKVGWDEDGHGDEEEEPEQDDEELENEPEDNEEAVQAQEQPEEGECSSDPEPVSTVPAAATPTLNPAEISLDDDEEAPTSNPAEIAINNTANPTAEDTAVHDPPIKIEEIPPSPPRSPKPSTEAIKEHSYVDIIGALDMIISVVGGFFGQRDLLLEREAQGMAGCLAAA</sequence>
<reference evidence="3 4" key="1">
    <citation type="journal article" date="2018" name="Nat. Ecol. Evol.">
        <title>Pezizomycetes genomes reveal the molecular basis of ectomycorrhizal truffle lifestyle.</title>
        <authorList>
            <person name="Murat C."/>
            <person name="Payen T."/>
            <person name="Noel B."/>
            <person name="Kuo A."/>
            <person name="Morin E."/>
            <person name="Chen J."/>
            <person name="Kohler A."/>
            <person name="Krizsan K."/>
            <person name="Balestrini R."/>
            <person name="Da Silva C."/>
            <person name="Montanini B."/>
            <person name="Hainaut M."/>
            <person name="Levati E."/>
            <person name="Barry K.W."/>
            <person name="Belfiori B."/>
            <person name="Cichocki N."/>
            <person name="Clum A."/>
            <person name="Dockter R.B."/>
            <person name="Fauchery L."/>
            <person name="Guy J."/>
            <person name="Iotti M."/>
            <person name="Le Tacon F."/>
            <person name="Lindquist E.A."/>
            <person name="Lipzen A."/>
            <person name="Malagnac F."/>
            <person name="Mello A."/>
            <person name="Molinier V."/>
            <person name="Miyauchi S."/>
            <person name="Poulain J."/>
            <person name="Riccioni C."/>
            <person name="Rubini A."/>
            <person name="Sitrit Y."/>
            <person name="Splivallo R."/>
            <person name="Traeger S."/>
            <person name="Wang M."/>
            <person name="Zifcakova L."/>
            <person name="Wipf D."/>
            <person name="Zambonelli A."/>
            <person name="Paolocci F."/>
            <person name="Nowrousian M."/>
            <person name="Ottonello S."/>
            <person name="Baldrian P."/>
            <person name="Spatafora J.W."/>
            <person name="Henrissat B."/>
            <person name="Nagy L.G."/>
            <person name="Aury J.M."/>
            <person name="Wincker P."/>
            <person name="Grigoriev I.V."/>
            <person name="Bonfante P."/>
            <person name="Martin F.M."/>
        </authorList>
    </citation>
    <scope>NUCLEOTIDE SEQUENCE [LARGE SCALE GENOMIC DNA]</scope>
    <source>
        <strain evidence="3 4">CCBAS932</strain>
    </source>
</reference>
<dbReference type="Proteomes" id="UP000277580">
    <property type="component" value="Unassembled WGS sequence"/>
</dbReference>
<dbReference type="Pfam" id="PF04938">
    <property type="entry name" value="SIP1"/>
    <property type="match status" value="1"/>
</dbReference>
<evidence type="ECO:0000313" key="3">
    <source>
        <dbReference type="EMBL" id="RPB08728.1"/>
    </source>
</evidence>
<dbReference type="GO" id="GO:0000387">
    <property type="term" value="P:spliceosomal snRNP assembly"/>
    <property type="evidence" value="ECO:0007669"/>
    <property type="project" value="InterPro"/>
</dbReference>
<dbReference type="OrthoDB" id="428895at2759"/>
<dbReference type="PANTHER" id="PTHR12794">
    <property type="entry name" value="GEMIN2"/>
    <property type="match status" value="1"/>
</dbReference>
<proteinExistence type="inferred from homology"/>